<evidence type="ECO:0008006" key="3">
    <source>
        <dbReference type="Google" id="ProtNLM"/>
    </source>
</evidence>
<name>A0A9P3G399_9APHY</name>
<dbReference type="SUPFAM" id="SSF54909">
    <property type="entry name" value="Dimeric alpha+beta barrel"/>
    <property type="match status" value="1"/>
</dbReference>
<dbReference type="InterPro" id="IPR011008">
    <property type="entry name" value="Dimeric_a/b-barrel"/>
</dbReference>
<dbReference type="Gene3D" id="3.30.70.100">
    <property type="match status" value="2"/>
</dbReference>
<evidence type="ECO:0000313" key="1">
    <source>
        <dbReference type="EMBL" id="GJE88293.1"/>
    </source>
</evidence>
<organism evidence="1 2">
    <name type="scientific">Phanerochaete sordida</name>
    <dbReference type="NCBI Taxonomy" id="48140"/>
    <lineage>
        <taxon>Eukaryota</taxon>
        <taxon>Fungi</taxon>
        <taxon>Dikarya</taxon>
        <taxon>Basidiomycota</taxon>
        <taxon>Agaricomycotina</taxon>
        <taxon>Agaricomycetes</taxon>
        <taxon>Polyporales</taxon>
        <taxon>Phanerochaetaceae</taxon>
        <taxon>Phanerochaete</taxon>
    </lineage>
</organism>
<gene>
    <name evidence="1" type="ORF">PsYK624_043760</name>
</gene>
<dbReference type="Proteomes" id="UP000703269">
    <property type="component" value="Unassembled WGS sequence"/>
</dbReference>
<reference evidence="1 2" key="1">
    <citation type="submission" date="2021-08" db="EMBL/GenBank/DDBJ databases">
        <title>Draft Genome Sequence of Phanerochaete sordida strain YK-624.</title>
        <authorList>
            <person name="Mori T."/>
            <person name="Dohra H."/>
            <person name="Suzuki T."/>
            <person name="Kawagishi H."/>
            <person name="Hirai H."/>
        </authorList>
    </citation>
    <scope>NUCLEOTIDE SEQUENCE [LARGE SCALE GENOMIC DNA]</scope>
    <source>
        <strain evidence="1 2">YK-624</strain>
    </source>
</reference>
<protein>
    <recommendedName>
        <fullName evidence="3">ABM domain-containing protein</fullName>
    </recommendedName>
</protein>
<proteinExistence type="predicted"/>
<evidence type="ECO:0000313" key="2">
    <source>
        <dbReference type="Proteomes" id="UP000703269"/>
    </source>
</evidence>
<dbReference type="AlphaFoldDB" id="A0A9P3G399"/>
<accession>A0A9P3G399</accession>
<dbReference type="EMBL" id="BPQB01000009">
    <property type="protein sequence ID" value="GJE88293.1"/>
    <property type="molecule type" value="Genomic_DNA"/>
</dbReference>
<dbReference type="OrthoDB" id="3830579at2759"/>
<keyword evidence="2" id="KW-1185">Reference proteome</keyword>
<sequence>MGNPTFEILKVVATEAYHADWKLVGDVAGKLSKAPGFLGAWQGLDVEDSTYLWLIVAWESVEHHRALIDDKEQYPILLASLHTVAKEIVFMHHAIFSGDFTKALGAPATEFAIWTLKEGVDRAEFQAGLAELTQLIERDAAGEVFEGGWGAILEDERKFIVGLGWHSMERFKAAIAAAPEVRAKVGALRQLAADVDLKLASLSKYPGA</sequence>
<comment type="caution">
    <text evidence="1">The sequence shown here is derived from an EMBL/GenBank/DDBJ whole genome shotgun (WGS) entry which is preliminary data.</text>
</comment>